<feature type="signal peptide" evidence="1">
    <location>
        <begin position="1"/>
        <end position="21"/>
    </location>
</feature>
<evidence type="ECO:0000313" key="3">
    <source>
        <dbReference type="Proteomes" id="UP001319867"/>
    </source>
</evidence>
<reference evidence="2 3" key="1">
    <citation type="journal article" date="2022" name="Int. J. Syst. Evol. Microbiol.">
        <title>Flavobacterium ammonificans sp. nov. and Flavobacterium ammoniigenes sp. nov., ammonifying bacteria isolated from surface river water.</title>
        <authorList>
            <person name="Watanabe K."/>
            <person name="Kitamura T."/>
            <person name="Ogata Y."/>
            <person name="Shindo C."/>
            <person name="Suda W."/>
        </authorList>
    </citation>
    <scope>NUCLEOTIDE SEQUENCE [LARGE SCALE GENOMIC DNA]</scope>
    <source>
        <strain evidence="2 3">GENT5</strain>
    </source>
</reference>
<keyword evidence="1" id="KW-0732">Signal</keyword>
<gene>
    <name evidence="2" type="ORF">GENT5_04230</name>
</gene>
<accession>A0ABM7V3M8</accession>
<keyword evidence="3" id="KW-1185">Reference proteome</keyword>
<proteinExistence type="predicted"/>
<evidence type="ECO:0000313" key="2">
    <source>
        <dbReference type="EMBL" id="BDB54118.1"/>
    </source>
</evidence>
<dbReference type="EMBL" id="AP025184">
    <property type="protein sequence ID" value="BDB54118.1"/>
    <property type="molecule type" value="Genomic_DNA"/>
</dbReference>
<evidence type="ECO:0000256" key="1">
    <source>
        <dbReference type="SAM" id="SignalP"/>
    </source>
</evidence>
<name>A0ABM7V3M8_9FLAO</name>
<dbReference type="RefSeq" id="WP_229317868.1">
    <property type="nucleotide sequence ID" value="NZ_AP025184.1"/>
</dbReference>
<evidence type="ECO:0008006" key="4">
    <source>
        <dbReference type="Google" id="ProtNLM"/>
    </source>
</evidence>
<dbReference type="Proteomes" id="UP001319867">
    <property type="component" value="Chromosome"/>
</dbReference>
<organism evidence="2 3">
    <name type="scientific">Flavobacterium ammoniigenes</name>
    <dbReference type="NCBI Taxonomy" id="1751095"/>
    <lineage>
        <taxon>Bacteria</taxon>
        <taxon>Pseudomonadati</taxon>
        <taxon>Bacteroidota</taxon>
        <taxon>Flavobacteriia</taxon>
        <taxon>Flavobacteriales</taxon>
        <taxon>Flavobacteriaceae</taxon>
        <taxon>Flavobacterium</taxon>
    </lineage>
</organism>
<protein>
    <recommendedName>
        <fullName evidence="4">Lipoprotein</fullName>
    </recommendedName>
</protein>
<sequence>MKKIIAASFLFVFITSCSIFSTLNSNTSIKPNESFVLGNNEHGSFKVVLKNISNHDLRLVMAPVSGGTHSPLIVSPNETIKLKTDKNTALIIENKSTEPANVALKVTGDIGLSMGYKN</sequence>
<dbReference type="PROSITE" id="PS51257">
    <property type="entry name" value="PROKAR_LIPOPROTEIN"/>
    <property type="match status" value="1"/>
</dbReference>
<feature type="chain" id="PRO_5046687017" description="Lipoprotein" evidence="1">
    <location>
        <begin position="22"/>
        <end position="118"/>
    </location>
</feature>
<reference evidence="2 3" key="2">
    <citation type="journal article" date="2022" name="Microorganisms">
        <title>Complete Genome Sequences of Two Flavobacterium ammonificans Strains and a Flavobacterium ammoniigenes Strain of Ammonifying Bacterioplankton Isolated from Surface River Water.</title>
        <authorList>
            <person name="Suda W."/>
            <person name="Ogata Y."/>
            <person name="Shindo C."/>
            <person name="Watanabe K."/>
        </authorList>
    </citation>
    <scope>NUCLEOTIDE SEQUENCE [LARGE SCALE GENOMIC DNA]</scope>
    <source>
        <strain evidence="2 3">GENT5</strain>
    </source>
</reference>